<feature type="transmembrane region" description="Helical" evidence="1">
    <location>
        <begin position="56"/>
        <end position="87"/>
    </location>
</feature>
<feature type="transmembrane region" description="Helical" evidence="1">
    <location>
        <begin position="133"/>
        <end position="153"/>
    </location>
</feature>
<evidence type="ECO:0000313" key="2">
    <source>
        <dbReference type="EMBL" id="CAB3747760.1"/>
    </source>
</evidence>
<dbReference type="EMBL" id="CADIKF010000002">
    <property type="protein sequence ID" value="CAB3747760.1"/>
    <property type="molecule type" value="Genomic_DNA"/>
</dbReference>
<feature type="transmembrane region" description="Helical" evidence="1">
    <location>
        <begin position="99"/>
        <end position="121"/>
    </location>
</feature>
<gene>
    <name evidence="2" type="ORF">LMG29739_00391</name>
</gene>
<dbReference type="RefSeq" id="WP_175109070.1">
    <property type="nucleotide sequence ID" value="NZ_CADIKF010000002.1"/>
</dbReference>
<evidence type="ECO:0008006" key="4">
    <source>
        <dbReference type="Google" id="ProtNLM"/>
    </source>
</evidence>
<dbReference type="InterPro" id="IPR009305">
    <property type="entry name" value="Mpo1-like"/>
</dbReference>
<dbReference type="Proteomes" id="UP000494329">
    <property type="component" value="Unassembled WGS sequence"/>
</dbReference>
<dbReference type="Pfam" id="PF06127">
    <property type="entry name" value="Mpo1-like"/>
    <property type="match status" value="1"/>
</dbReference>
<evidence type="ECO:0000313" key="3">
    <source>
        <dbReference type="Proteomes" id="UP000494329"/>
    </source>
</evidence>
<sequence>MRTLTEQLAGYAAYHRDPRNVATHCVGIPMIVFALGVLLGRPAATFGVLPVEVSPAWILFVAGTIYYLALDVALGIMMALLSALCVACGQWIAAQSTPLWLTTGTALFALGWVFQFFGHAAFEHRKPAFVDDLVGLMIGPLFVLVEALLSVGWRPALRESIERQIEAAHPHAKPGRS</sequence>
<dbReference type="AlphaFoldDB" id="A0A6J5D022"/>
<keyword evidence="1" id="KW-0812">Transmembrane</keyword>
<name>A0A6J5D022_9BURK</name>
<keyword evidence="1" id="KW-1133">Transmembrane helix</keyword>
<dbReference type="GO" id="GO:0046521">
    <property type="term" value="P:sphingoid catabolic process"/>
    <property type="evidence" value="ECO:0007669"/>
    <property type="project" value="TreeGrafter"/>
</dbReference>
<organism evidence="2 3">
    <name type="scientific">Paraburkholderia solisilvae</name>
    <dbReference type="NCBI Taxonomy" id="624376"/>
    <lineage>
        <taxon>Bacteria</taxon>
        <taxon>Pseudomonadati</taxon>
        <taxon>Pseudomonadota</taxon>
        <taxon>Betaproteobacteria</taxon>
        <taxon>Burkholderiales</taxon>
        <taxon>Burkholderiaceae</taxon>
        <taxon>Paraburkholderia</taxon>
    </lineage>
</organism>
<dbReference type="GO" id="GO:0016020">
    <property type="term" value="C:membrane"/>
    <property type="evidence" value="ECO:0007669"/>
    <property type="project" value="GOC"/>
</dbReference>
<dbReference type="PANTHER" id="PTHR28026:SF9">
    <property type="entry name" value="2-HYDROXY-PALMITIC ACID DIOXYGENASE MPO1"/>
    <property type="match status" value="1"/>
</dbReference>
<dbReference type="PANTHER" id="PTHR28026">
    <property type="entry name" value="DUF962 DOMAIN PROTEIN (AFU_ORTHOLOGUE AFUA_8G05310)"/>
    <property type="match status" value="1"/>
</dbReference>
<proteinExistence type="predicted"/>
<keyword evidence="3" id="KW-1185">Reference proteome</keyword>
<accession>A0A6J5D022</accession>
<protein>
    <recommendedName>
        <fullName evidence="4">DUF962 domain-containing protein</fullName>
    </recommendedName>
</protein>
<feature type="transmembrane region" description="Helical" evidence="1">
    <location>
        <begin position="21"/>
        <end position="44"/>
    </location>
</feature>
<keyword evidence="1" id="KW-0472">Membrane</keyword>
<reference evidence="2 3" key="1">
    <citation type="submission" date="2020-04" db="EMBL/GenBank/DDBJ databases">
        <authorList>
            <person name="De Canck E."/>
        </authorList>
    </citation>
    <scope>NUCLEOTIDE SEQUENCE [LARGE SCALE GENOMIC DNA]</scope>
    <source>
        <strain evidence="2 3">LMG 29739</strain>
    </source>
</reference>
<evidence type="ECO:0000256" key="1">
    <source>
        <dbReference type="SAM" id="Phobius"/>
    </source>
</evidence>